<comment type="caution">
    <text evidence="1">The sequence shown here is derived from an EMBL/GenBank/DDBJ whole genome shotgun (WGS) entry which is preliminary data.</text>
</comment>
<dbReference type="Pfam" id="PF18762">
    <property type="entry name" value="Kinase-PolyVal"/>
    <property type="match status" value="1"/>
</dbReference>
<proteinExistence type="predicted"/>
<sequence length="208" mass="24295">MKHELQLIISGKSEVKHGTIIQAATRYLRRSQGSSEMAKEFKHFKKQEAEALTRFANKNNLWVLDVNPESYVSEGAEQKVYLKDGKTVLKLNDAIYYTSWIDYFNNLLLNNFFFPDTAYNLLGFYQNEDVLYAVVEQPFVKATEKTDLEVVKKFMHSNGFQNTKNNDYFNPDLGIILEDLHDENVLTENGILQFIDTVFYIKDKFYEI</sequence>
<accession>A0ABP7GND6</accession>
<dbReference type="InterPro" id="IPR041055">
    <property type="entry name" value="Kinase-PolyVal"/>
</dbReference>
<dbReference type="EMBL" id="BAABDU010000004">
    <property type="protein sequence ID" value="GAA3771608.1"/>
    <property type="molecule type" value="Genomic_DNA"/>
</dbReference>
<keyword evidence="2" id="KW-1185">Reference proteome</keyword>
<name>A0ABP7GND6_9FLAO</name>
<reference evidence="2" key="1">
    <citation type="journal article" date="2019" name="Int. J. Syst. Evol. Microbiol.">
        <title>The Global Catalogue of Microorganisms (GCM) 10K type strain sequencing project: providing services to taxonomists for standard genome sequencing and annotation.</title>
        <authorList>
            <consortium name="The Broad Institute Genomics Platform"/>
            <consortium name="The Broad Institute Genome Sequencing Center for Infectious Disease"/>
            <person name="Wu L."/>
            <person name="Ma J."/>
        </authorList>
    </citation>
    <scope>NUCLEOTIDE SEQUENCE [LARGE SCALE GENOMIC DNA]</scope>
    <source>
        <strain evidence="2">JCM 17337</strain>
    </source>
</reference>
<evidence type="ECO:0000313" key="1">
    <source>
        <dbReference type="EMBL" id="GAA3771608.1"/>
    </source>
</evidence>
<protein>
    <submittedName>
        <fullName evidence="1">Uncharacterized protein</fullName>
    </submittedName>
</protein>
<dbReference type="Proteomes" id="UP001500748">
    <property type="component" value="Unassembled WGS sequence"/>
</dbReference>
<dbReference type="RefSeq" id="WP_345145184.1">
    <property type="nucleotide sequence ID" value="NZ_BAABDU010000004.1"/>
</dbReference>
<gene>
    <name evidence="1" type="ORF">GCM10022423_27170</name>
</gene>
<evidence type="ECO:0000313" key="2">
    <source>
        <dbReference type="Proteomes" id="UP001500748"/>
    </source>
</evidence>
<organism evidence="1 2">
    <name type="scientific">Flavobacterium ginsengiterrae</name>
    <dbReference type="NCBI Taxonomy" id="871695"/>
    <lineage>
        <taxon>Bacteria</taxon>
        <taxon>Pseudomonadati</taxon>
        <taxon>Bacteroidota</taxon>
        <taxon>Flavobacteriia</taxon>
        <taxon>Flavobacteriales</taxon>
        <taxon>Flavobacteriaceae</taxon>
        <taxon>Flavobacterium</taxon>
    </lineage>
</organism>